<dbReference type="PANTHER" id="PTHR34846">
    <property type="entry name" value="4-CARBOXYMUCONOLACTONE DECARBOXYLASE FAMILY PROTEIN (AFU_ORTHOLOGUE AFUA_6G11590)"/>
    <property type="match status" value="1"/>
</dbReference>
<protein>
    <recommendedName>
        <fullName evidence="2">Carboxymuconolactone decarboxylase-like domain-containing protein</fullName>
    </recommendedName>
</protein>
<dbReference type="InterPro" id="IPR003779">
    <property type="entry name" value="CMD-like"/>
</dbReference>
<dbReference type="SUPFAM" id="SSF69118">
    <property type="entry name" value="AhpD-like"/>
    <property type="match status" value="1"/>
</dbReference>
<dbReference type="RefSeq" id="WP_067604964.1">
    <property type="nucleotide sequence ID" value="NZ_ARXR01000001.1"/>
</dbReference>
<sequence>MTAVEDYLQPEGGWRQPVETRLPPPPPSQRGVAFRAISGVSRLFGREELPRIFPVLNTNRRLFWPWLWFASRLMPFGRLPADLREKLILRTAWHCRSRYEWGQHVEIALSAGVSDADIVALATGHDDADPSHAAALRACDDLCREKLISDANWQVLAGHFKPAALVEITVLVGHYEMVAGLLINSGIDLEPSIDAVLADFNRRARDVRLA</sequence>
<evidence type="ECO:0000259" key="2">
    <source>
        <dbReference type="Pfam" id="PF02627"/>
    </source>
</evidence>
<proteinExistence type="predicted"/>
<dbReference type="EMBL" id="ARXR01000001">
    <property type="protein sequence ID" value="MBF5051524.1"/>
    <property type="molecule type" value="Genomic_DNA"/>
</dbReference>
<name>A0ABS0ABN0_9GAMM</name>
<keyword evidence="4" id="KW-1185">Reference proteome</keyword>
<comment type="caution">
    <text evidence="3">The sequence shown here is derived from an EMBL/GenBank/DDBJ whole genome shotgun (WGS) entry which is preliminary data.</text>
</comment>
<dbReference type="InterPro" id="IPR029032">
    <property type="entry name" value="AhpD-like"/>
</dbReference>
<organism evidence="3 4">
    <name type="scientific">Alloalcanivorax venustensis ISO4</name>
    <dbReference type="NCBI Taxonomy" id="1177184"/>
    <lineage>
        <taxon>Bacteria</taxon>
        <taxon>Pseudomonadati</taxon>
        <taxon>Pseudomonadota</taxon>
        <taxon>Gammaproteobacteria</taxon>
        <taxon>Oceanospirillales</taxon>
        <taxon>Alcanivoracaceae</taxon>
        <taxon>Alloalcanivorax</taxon>
    </lineage>
</organism>
<dbReference type="Pfam" id="PF02627">
    <property type="entry name" value="CMD"/>
    <property type="match status" value="1"/>
</dbReference>
<evidence type="ECO:0000313" key="3">
    <source>
        <dbReference type="EMBL" id="MBF5051524.1"/>
    </source>
</evidence>
<evidence type="ECO:0000256" key="1">
    <source>
        <dbReference type="SAM" id="MobiDB-lite"/>
    </source>
</evidence>
<feature type="domain" description="Carboxymuconolactone decarboxylase-like" evidence="2">
    <location>
        <begin position="77"/>
        <end position="124"/>
    </location>
</feature>
<feature type="region of interest" description="Disordered" evidence="1">
    <location>
        <begin position="8"/>
        <end position="28"/>
    </location>
</feature>
<evidence type="ECO:0000313" key="4">
    <source>
        <dbReference type="Proteomes" id="UP000644441"/>
    </source>
</evidence>
<dbReference type="PANTHER" id="PTHR34846:SF5">
    <property type="entry name" value="CARBOXYMUCONOLACTONE DECARBOXYLASE-LIKE DOMAIN-CONTAINING PROTEIN"/>
    <property type="match status" value="1"/>
</dbReference>
<dbReference type="Gene3D" id="1.20.1290.10">
    <property type="entry name" value="AhpD-like"/>
    <property type="match status" value="1"/>
</dbReference>
<dbReference type="Proteomes" id="UP000644441">
    <property type="component" value="Unassembled WGS sequence"/>
</dbReference>
<accession>A0ABS0ABN0</accession>
<gene>
    <name evidence="3" type="ORF">ISO4_00126</name>
</gene>
<reference evidence="3 4" key="1">
    <citation type="submission" date="2012-09" db="EMBL/GenBank/DDBJ databases">
        <title>Genome Sequence of alkane-degrading Bacterium Alcanivorax venustensis ISO4.</title>
        <authorList>
            <person name="Lai Q."/>
            <person name="Shao Z."/>
        </authorList>
    </citation>
    <scope>NUCLEOTIDE SEQUENCE [LARGE SCALE GENOMIC DNA]</scope>
    <source>
        <strain evidence="3 4">ISO4</strain>
    </source>
</reference>